<dbReference type="Proteomes" id="UP001500751">
    <property type="component" value="Unassembled WGS sequence"/>
</dbReference>
<gene>
    <name evidence="1" type="ORF">GCM10009839_87700</name>
</gene>
<accession>A0ABN2VIQ6</accession>
<name>A0ABN2VIQ6_9ACTN</name>
<evidence type="ECO:0000313" key="1">
    <source>
        <dbReference type="EMBL" id="GAA2062927.1"/>
    </source>
</evidence>
<dbReference type="EMBL" id="BAAAQN010000089">
    <property type="protein sequence ID" value="GAA2062927.1"/>
    <property type="molecule type" value="Genomic_DNA"/>
</dbReference>
<proteinExistence type="predicted"/>
<sequence>MDSPCRYSSGGTSAIFGVLRAHGGRIAEENRLRSPVNGSTRLSFTRGALTVTGPAEVAMVRSAWKPLRTSRRPAASRWSASCAR</sequence>
<organism evidence="1 2">
    <name type="scientific">Catenulispora yoronensis</name>
    <dbReference type="NCBI Taxonomy" id="450799"/>
    <lineage>
        <taxon>Bacteria</taxon>
        <taxon>Bacillati</taxon>
        <taxon>Actinomycetota</taxon>
        <taxon>Actinomycetes</taxon>
        <taxon>Catenulisporales</taxon>
        <taxon>Catenulisporaceae</taxon>
        <taxon>Catenulispora</taxon>
    </lineage>
</organism>
<reference evidence="1 2" key="1">
    <citation type="journal article" date="2019" name="Int. J. Syst. Evol. Microbiol.">
        <title>The Global Catalogue of Microorganisms (GCM) 10K type strain sequencing project: providing services to taxonomists for standard genome sequencing and annotation.</title>
        <authorList>
            <consortium name="The Broad Institute Genomics Platform"/>
            <consortium name="The Broad Institute Genome Sequencing Center for Infectious Disease"/>
            <person name="Wu L."/>
            <person name="Ma J."/>
        </authorList>
    </citation>
    <scope>NUCLEOTIDE SEQUENCE [LARGE SCALE GENOMIC DNA]</scope>
    <source>
        <strain evidence="1 2">JCM 16014</strain>
    </source>
</reference>
<evidence type="ECO:0000313" key="2">
    <source>
        <dbReference type="Proteomes" id="UP001500751"/>
    </source>
</evidence>
<protein>
    <submittedName>
        <fullName evidence="1">Uncharacterized protein</fullName>
    </submittedName>
</protein>
<comment type="caution">
    <text evidence="1">The sequence shown here is derived from an EMBL/GenBank/DDBJ whole genome shotgun (WGS) entry which is preliminary data.</text>
</comment>
<keyword evidence="2" id="KW-1185">Reference proteome</keyword>